<dbReference type="OMA" id="FIPPMKT"/>
<dbReference type="Proteomes" id="UP000275408">
    <property type="component" value="Unassembled WGS sequence"/>
</dbReference>
<dbReference type="PANTHER" id="PTHR35076:SF1">
    <property type="entry name" value="TUBULIN EPSILON AND DELTA COMPLEX PROTEIN 1"/>
    <property type="match status" value="1"/>
</dbReference>
<accession>A0A3M6U4F5</accession>
<dbReference type="Pfam" id="PF14970">
    <property type="entry name" value="TEDC1"/>
    <property type="match status" value="1"/>
</dbReference>
<feature type="domain" description="Tubulin epsilon and delta complex protein 1" evidence="2">
    <location>
        <begin position="77"/>
        <end position="257"/>
    </location>
</feature>
<proteinExistence type="predicted"/>
<protein>
    <recommendedName>
        <fullName evidence="2">Tubulin epsilon and delta complex protein 1 domain-containing protein</fullName>
    </recommendedName>
</protein>
<dbReference type="InterPro" id="IPR043535">
    <property type="entry name" value="TEDC1"/>
</dbReference>
<comment type="caution">
    <text evidence="3">The sequence shown here is derived from an EMBL/GenBank/DDBJ whole genome shotgun (WGS) entry which is preliminary data.</text>
</comment>
<dbReference type="OrthoDB" id="9906141at2759"/>
<evidence type="ECO:0000256" key="1">
    <source>
        <dbReference type="SAM" id="MobiDB-lite"/>
    </source>
</evidence>
<feature type="region of interest" description="Disordered" evidence="1">
    <location>
        <begin position="374"/>
        <end position="398"/>
    </location>
</feature>
<keyword evidence="4" id="KW-1185">Reference proteome</keyword>
<dbReference type="AlphaFoldDB" id="A0A3M6U4F5"/>
<organism evidence="3 4">
    <name type="scientific">Pocillopora damicornis</name>
    <name type="common">Cauliflower coral</name>
    <name type="synonym">Millepora damicornis</name>
    <dbReference type="NCBI Taxonomy" id="46731"/>
    <lineage>
        <taxon>Eukaryota</taxon>
        <taxon>Metazoa</taxon>
        <taxon>Cnidaria</taxon>
        <taxon>Anthozoa</taxon>
        <taxon>Hexacorallia</taxon>
        <taxon>Scleractinia</taxon>
        <taxon>Astrocoeniina</taxon>
        <taxon>Pocilloporidae</taxon>
        <taxon>Pocillopora</taxon>
    </lineage>
</organism>
<gene>
    <name evidence="3" type="ORF">pdam_00016313</name>
</gene>
<evidence type="ECO:0000313" key="3">
    <source>
        <dbReference type="EMBL" id="RMX48358.1"/>
    </source>
</evidence>
<reference evidence="3 4" key="1">
    <citation type="journal article" date="2018" name="Sci. Rep.">
        <title>Comparative analysis of the Pocillopora damicornis genome highlights role of immune system in coral evolution.</title>
        <authorList>
            <person name="Cunning R."/>
            <person name="Bay R.A."/>
            <person name="Gillette P."/>
            <person name="Baker A.C."/>
            <person name="Traylor-Knowles N."/>
        </authorList>
    </citation>
    <scope>NUCLEOTIDE SEQUENCE [LARGE SCALE GENOMIC DNA]</scope>
    <source>
        <strain evidence="3">RSMAS</strain>
        <tissue evidence="3">Whole animal</tissue>
    </source>
</reference>
<evidence type="ECO:0000259" key="2">
    <source>
        <dbReference type="Pfam" id="PF14970"/>
    </source>
</evidence>
<dbReference type="InterPro" id="IPR027996">
    <property type="entry name" value="TEDC1_dom"/>
</dbReference>
<feature type="compositionally biased region" description="Polar residues" evidence="1">
    <location>
        <begin position="374"/>
        <end position="393"/>
    </location>
</feature>
<evidence type="ECO:0000313" key="4">
    <source>
        <dbReference type="Proteomes" id="UP000275408"/>
    </source>
</evidence>
<name>A0A3M6U4F5_POCDA</name>
<dbReference type="EMBL" id="RCHS01002288">
    <property type="protein sequence ID" value="RMX48358.1"/>
    <property type="molecule type" value="Genomic_DNA"/>
</dbReference>
<dbReference type="PANTHER" id="PTHR35076">
    <property type="entry name" value="TUBULIN EPSILON AND DELTA COMPLEX PROTEIN 1"/>
    <property type="match status" value="1"/>
</dbReference>
<sequence>MTQIRETIEALCNVLSNHSTSQVSAESFRLAKFDKDEATESLWLTLRTVLSVDDLEPESIRRDNIVSFCKHKLFHKGYRVNKFYQLPEDMSCGSRELMLALGWLIAKEDVMSASLTKLEPVIFEDPPLDSSLYEKIPLPRGLDALSELKNKKDHNNAIDLAESLIFRYNKLHSSLKSLLGAKNEHVKVICKLHSIPKSSKSQSSGHFSSQDIYFLRYPNELEKYQEKLEWFCGYAKALICWSLNELTFWKWMETVLDGKISDEGAKDTGVQSDDIRLQQQFSPSSDLQLAKGHQVTLSQILHTQEPTYRKVSKTWKKIKASLQSCEEGRANLADALSLLDSKLLSEIRELQKYSLKCQKKPKARGSVCLRKLTQGESNKASRTTKETANTSMASDEISRLRQEKKALQNQLRSLEEVHREKMLQICQVRQDLVCISPGMTTNIM</sequence>